<dbReference type="PANTHER" id="PTHR11178:SF1">
    <property type="entry name" value="NFU1 IRON-SULFUR CLUSTER SCAFFOLD HOMOLOG, MITOCHONDRIAL"/>
    <property type="match status" value="1"/>
</dbReference>
<dbReference type="GO" id="GO:0016226">
    <property type="term" value="P:iron-sulfur cluster assembly"/>
    <property type="evidence" value="ECO:0007669"/>
    <property type="project" value="InterPro"/>
</dbReference>
<dbReference type="GO" id="GO:0005506">
    <property type="term" value="F:iron ion binding"/>
    <property type="evidence" value="ECO:0007669"/>
    <property type="project" value="InterPro"/>
</dbReference>
<dbReference type="PANTHER" id="PTHR11178">
    <property type="entry name" value="IRON-SULFUR CLUSTER SCAFFOLD PROTEIN NFU-RELATED"/>
    <property type="match status" value="1"/>
</dbReference>
<dbReference type="Pfam" id="PF01106">
    <property type="entry name" value="NifU"/>
    <property type="match status" value="1"/>
</dbReference>
<sequence length="274" mass="31183">MSRITRILSENCCFARFAKIGPRIRYAPNRHISYKAHNSLPKIFPKIQQFKTIQKRSIFIQTEQTPNENALKFITGTDILKDGEKSIEVRSRKEAIGCPFAIKIFGTAGIEALFFGKDFITVVKDPDYQWNVLKPEIFSILMEHVSTDQQILSDLYKEKLSKPLKNAIKSEDEDLNQIISEITELLDTRVRPSIMEDGGDIEFVSFDLKTGILKVSLQGACRGCSSSEVTLKNGIESMLKYYIPEVTLVENIGSELEELSKDQFNKLENNLYNS</sequence>
<evidence type="ECO:0000313" key="4">
    <source>
        <dbReference type="Proteomes" id="UP000245383"/>
    </source>
</evidence>
<dbReference type="InterPro" id="IPR001075">
    <property type="entry name" value="NIF_FeS_clus_asmbl_NifU_C"/>
</dbReference>
<dbReference type="Gene3D" id="3.30.300.130">
    <property type="entry name" value="Fe-S cluster assembly (FSCA)"/>
    <property type="match status" value="1"/>
</dbReference>
<comment type="similarity">
    <text evidence="1">Belongs to the NifU family.</text>
</comment>
<dbReference type="SMART" id="SM00932">
    <property type="entry name" value="Nfu_N"/>
    <property type="match status" value="1"/>
</dbReference>
<dbReference type="GO" id="GO:0005739">
    <property type="term" value="C:mitochondrion"/>
    <property type="evidence" value="ECO:0007669"/>
    <property type="project" value="TreeGrafter"/>
</dbReference>
<evidence type="ECO:0000259" key="2">
    <source>
        <dbReference type="SMART" id="SM00932"/>
    </source>
</evidence>
<accession>A0A2T9Y379</accession>
<organism evidence="3 4">
    <name type="scientific">Smittium simulii</name>
    <dbReference type="NCBI Taxonomy" id="133385"/>
    <lineage>
        <taxon>Eukaryota</taxon>
        <taxon>Fungi</taxon>
        <taxon>Fungi incertae sedis</taxon>
        <taxon>Zoopagomycota</taxon>
        <taxon>Kickxellomycotina</taxon>
        <taxon>Harpellomycetes</taxon>
        <taxon>Harpellales</taxon>
        <taxon>Legeriomycetaceae</taxon>
        <taxon>Smittium</taxon>
    </lineage>
</organism>
<dbReference type="STRING" id="133385.A0A2T9Y379"/>
<dbReference type="SUPFAM" id="SSF117916">
    <property type="entry name" value="Fe-S cluster assembly (FSCA) domain-like"/>
    <property type="match status" value="1"/>
</dbReference>
<dbReference type="SUPFAM" id="SSF110836">
    <property type="entry name" value="Hypothetical protein SAV1430"/>
    <property type="match status" value="1"/>
</dbReference>
<keyword evidence="4" id="KW-1185">Reference proteome</keyword>
<dbReference type="InterPro" id="IPR036498">
    <property type="entry name" value="Nfu/NifU_N_sf"/>
</dbReference>
<dbReference type="EMBL" id="MBFR01000605">
    <property type="protein sequence ID" value="PVU86788.1"/>
    <property type="molecule type" value="Genomic_DNA"/>
</dbReference>
<reference evidence="3 4" key="1">
    <citation type="journal article" date="2018" name="MBio">
        <title>Comparative Genomics Reveals the Core Gene Toolbox for the Fungus-Insect Symbiosis.</title>
        <authorList>
            <person name="Wang Y."/>
            <person name="Stata M."/>
            <person name="Wang W."/>
            <person name="Stajich J.E."/>
            <person name="White M.M."/>
            <person name="Moncalvo J.M."/>
        </authorList>
    </citation>
    <scope>NUCLEOTIDE SEQUENCE [LARGE SCALE GENOMIC DNA]</scope>
    <source>
        <strain evidence="3 4">SWE-8-4</strain>
    </source>
</reference>
<feature type="domain" description="Scaffold protein Nfu/NifU N-terminal" evidence="2">
    <location>
        <begin position="60"/>
        <end position="148"/>
    </location>
</feature>
<dbReference type="Proteomes" id="UP000245383">
    <property type="component" value="Unassembled WGS sequence"/>
</dbReference>
<dbReference type="AlphaFoldDB" id="A0A2T9Y379"/>
<dbReference type="OrthoDB" id="565552at2759"/>
<name>A0A2T9Y379_9FUNG</name>
<dbReference type="Pfam" id="PF08712">
    <property type="entry name" value="Nfu_N"/>
    <property type="match status" value="1"/>
</dbReference>
<dbReference type="GO" id="GO:0051536">
    <property type="term" value="F:iron-sulfur cluster binding"/>
    <property type="evidence" value="ECO:0007669"/>
    <property type="project" value="InterPro"/>
</dbReference>
<dbReference type="InterPro" id="IPR034904">
    <property type="entry name" value="FSCA_dom_sf"/>
</dbReference>
<comment type="caution">
    <text evidence="3">The sequence shown here is derived from an EMBL/GenBank/DDBJ whole genome shotgun (WGS) entry which is preliminary data.</text>
</comment>
<proteinExistence type="inferred from homology"/>
<dbReference type="InterPro" id="IPR035433">
    <property type="entry name" value="NFU1-like"/>
</dbReference>
<evidence type="ECO:0000256" key="1">
    <source>
        <dbReference type="ARBA" id="ARBA00006420"/>
    </source>
</evidence>
<dbReference type="PIRSF" id="PIRSF036773">
    <property type="entry name" value="HIRIP5"/>
    <property type="match status" value="1"/>
</dbReference>
<dbReference type="InterPro" id="IPR014824">
    <property type="entry name" value="Nfu/NifU_N"/>
</dbReference>
<protein>
    <recommendedName>
        <fullName evidence="2">Scaffold protein Nfu/NifU N-terminal domain-containing protein</fullName>
    </recommendedName>
</protein>
<dbReference type="Gene3D" id="3.30.1370.70">
    <property type="entry name" value="Scaffold protein Nfu/NifU, N-terminal domain"/>
    <property type="match status" value="1"/>
</dbReference>
<gene>
    <name evidence="3" type="ORF">BB561_006549</name>
</gene>
<evidence type="ECO:0000313" key="3">
    <source>
        <dbReference type="EMBL" id="PVU86788.1"/>
    </source>
</evidence>